<feature type="region of interest" description="Disordered" evidence="1">
    <location>
        <begin position="188"/>
        <end position="214"/>
    </location>
</feature>
<evidence type="ECO:0000313" key="4">
    <source>
        <dbReference type="Proteomes" id="UP000192251"/>
    </source>
</evidence>
<feature type="compositionally biased region" description="Pro residues" evidence="1">
    <location>
        <begin position="1"/>
        <end position="18"/>
    </location>
</feature>
<evidence type="ECO:0000256" key="1">
    <source>
        <dbReference type="SAM" id="MobiDB-lite"/>
    </source>
</evidence>
<accession>A0ABC8BZM3</accession>
<keyword evidence="4" id="KW-1185">Reference proteome</keyword>
<evidence type="ECO:0000256" key="2">
    <source>
        <dbReference type="SAM" id="Phobius"/>
    </source>
</evidence>
<dbReference type="AlphaFoldDB" id="A0ABC8BZM3"/>
<evidence type="ECO:0008006" key="5">
    <source>
        <dbReference type="Google" id="ProtNLM"/>
    </source>
</evidence>
<reference evidence="3 4" key="1">
    <citation type="submission" date="2017-04" db="EMBL/GenBank/DDBJ databases">
        <title>The complete genome sequence of Streptomyces albolongus YIM 101047, the producer of novel bafilomycins and novel odoriferous sesquiterpenoids.</title>
        <authorList>
            <person name="Yin M."/>
            <person name="Jiang Y."/>
        </authorList>
    </citation>
    <scope>NUCLEOTIDE SEQUENCE [LARGE SCALE GENOMIC DNA]</scope>
    <source>
        <strain evidence="3 4">YIM 101047</strain>
    </source>
</reference>
<sequence>MSDNFPPPPPEQPQPAPHTPAQAGPEPERSSPQPPPSPWAREPWAAPAPAGPARKGRTGLIVTLVLGVSFALVGAVVVLVYSLMQSAWDSAALSPERPGSSSSAPYTEEDEEEPDEEPEFDTDGTADVTITKCTRDSLIDWPHAELEVVNGTGSTAAYVAYVSFVDRDGELVSEGLAVAEDVAPGEKAKMTAQGTGEAPEGTKCRLDRVQRDAM</sequence>
<feature type="compositionally biased region" description="Basic and acidic residues" evidence="1">
    <location>
        <begin position="200"/>
        <end position="214"/>
    </location>
</feature>
<dbReference type="RefSeq" id="WP_084751029.1">
    <property type="nucleotide sequence ID" value="NZ_CP020563.1"/>
</dbReference>
<protein>
    <recommendedName>
        <fullName evidence="5">DUF4352 domain-containing protein</fullName>
    </recommendedName>
</protein>
<feature type="transmembrane region" description="Helical" evidence="2">
    <location>
        <begin position="60"/>
        <end position="84"/>
    </location>
</feature>
<dbReference type="EMBL" id="CP020563">
    <property type="protein sequence ID" value="ARF75964.1"/>
    <property type="molecule type" value="Genomic_DNA"/>
</dbReference>
<feature type="region of interest" description="Disordered" evidence="1">
    <location>
        <begin position="1"/>
        <end position="53"/>
    </location>
</feature>
<feature type="region of interest" description="Disordered" evidence="1">
    <location>
        <begin position="90"/>
        <end position="125"/>
    </location>
</feature>
<proteinExistence type="predicted"/>
<dbReference type="Proteomes" id="UP000192251">
    <property type="component" value="Chromosome"/>
</dbReference>
<dbReference type="KEGG" id="kab:B7C62_29635"/>
<name>A0ABC8BZM3_9ACTN</name>
<keyword evidence="2" id="KW-0812">Transmembrane</keyword>
<keyword evidence="2" id="KW-0472">Membrane</keyword>
<organism evidence="3 4">
    <name type="scientific">Kitasatospora albolonga</name>
    <dbReference type="NCBI Taxonomy" id="68173"/>
    <lineage>
        <taxon>Bacteria</taxon>
        <taxon>Bacillati</taxon>
        <taxon>Actinomycetota</taxon>
        <taxon>Actinomycetes</taxon>
        <taxon>Kitasatosporales</taxon>
        <taxon>Streptomycetaceae</taxon>
        <taxon>Kitasatospora</taxon>
    </lineage>
</organism>
<evidence type="ECO:0000313" key="3">
    <source>
        <dbReference type="EMBL" id="ARF75964.1"/>
    </source>
</evidence>
<keyword evidence="2" id="KW-1133">Transmembrane helix</keyword>
<gene>
    <name evidence="3" type="ORF">B7C62_29635</name>
</gene>
<feature type="compositionally biased region" description="Acidic residues" evidence="1">
    <location>
        <begin position="107"/>
        <end position="124"/>
    </location>
</feature>
<feature type="compositionally biased region" description="Low complexity" evidence="1">
    <location>
        <begin position="39"/>
        <end position="53"/>
    </location>
</feature>